<dbReference type="SUPFAM" id="SSF51110">
    <property type="entry name" value="alpha-D-mannose-specific plant lectins"/>
    <property type="match status" value="1"/>
</dbReference>
<dbReference type="AlphaFoldDB" id="A0AAV8C551"/>
<dbReference type="Gene3D" id="2.90.10.10">
    <property type="entry name" value="Bulb-type lectin domain"/>
    <property type="match status" value="1"/>
</dbReference>
<organism evidence="8 9">
    <name type="scientific">Rhynchospora pubera</name>
    <dbReference type="NCBI Taxonomy" id="906938"/>
    <lineage>
        <taxon>Eukaryota</taxon>
        <taxon>Viridiplantae</taxon>
        <taxon>Streptophyta</taxon>
        <taxon>Embryophyta</taxon>
        <taxon>Tracheophyta</taxon>
        <taxon>Spermatophyta</taxon>
        <taxon>Magnoliopsida</taxon>
        <taxon>Liliopsida</taxon>
        <taxon>Poales</taxon>
        <taxon>Cyperaceae</taxon>
        <taxon>Cyperoideae</taxon>
        <taxon>Rhynchosporeae</taxon>
        <taxon>Rhynchospora</taxon>
    </lineage>
</organism>
<comment type="caution">
    <text evidence="8">The sequence shown here is derived from an EMBL/GenBank/DDBJ whole genome shotgun (WGS) entry which is preliminary data.</text>
</comment>
<keyword evidence="3" id="KW-0675">Receptor</keyword>
<evidence type="ECO:0000256" key="1">
    <source>
        <dbReference type="ARBA" id="ARBA00004479"/>
    </source>
</evidence>
<dbReference type="PROSITE" id="PS50927">
    <property type="entry name" value="BULB_LECTIN"/>
    <property type="match status" value="1"/>
</dbReference>
<dbReference type="Proteomes" id="UP001140206">
    <property type="component" value="Chromosome 5"/>
</dbReference>
<comment type="catalytic activity">
    <reaction evidence="5">
        <text>L-seryl-[protein] + ATP = O-phospho-L-seryl-[protein] + ADP + H(+)</text>
        <dbReference type="Rhea" id="RHEA:17989"/>
        <dbReference type="Rhea" id="RHEA-COMP:9863"/>
        <dbReference type="Rhea" id="RHEA-COMP:11604"/>
        <dbReference type="ChEBI" id="CHEBI:15378"/>
        <dbReference type="ChEBI" id="CHEBI:29999"/>
        <dbReference type="ChEBI" id="CHEBI:30616"/>
        <dbReference type="ChEBI" id="CHEBI:83421"/>
        <dbReference type="ChEBI" id="CHEBI:456216"/>
        <dbReference type="EC" id="2.7.11.1"/>
    </reaction>
</comment>
<keyword evidence="6" id="KW-0732">Signal</keyword>
<gene>
    <name evidence="8" type="ORF">LUZ62_085070</name>
</gene>
<comment type="catalytic activity">
    <reaction evidence="4">
        <text>L-threonyl-[protein] + ATP = O-phospho-L-threonyl-[protein] + ADP + H(+)</text>
        <dbReference type="Rhea" id="RHEA:46608"/>
        <dbReference type="Rhea" id="RHEA-COMP:11060"/>
        <dbReference type="Rhea" id="RHEA-COMP:11605"/>
        <dbReference type="ChEBI" id="CHEBI:15378"/>
        <dbReference type="ChEBI" id="CHEBI:30013"/>
        <dbReference type="ChEBI" id="CHEBI:30616"/>
        <dbReference type="ChEBI" id="CHEBI:61977"/>
        <dbReference type="ChEBI" id="CHEBI:456216"/>
        <dbReference type="EC" id="2.7.11.1"/>
    </reaction>
</comment>
<accession>A0AAV8C551</accession>
<evidence type="ECO:0000313" key="9">
    <source>
        <dbReference type="Proteomes" id="UP001140206"/>
    </source>
</evidence>
<evidence type="ECO:0000256" key="4">
    <source>
        <dbReference type="ARBA" id="ARBA00047899"/>
    </source>
</evidence>
<evidence type="ECO:0000256" key="3">
    <source>
        <dbReference type="ARBA" id="ARBA00023170"/>
    </source>
</evidence>
<feature type="domain" description="Bulb-type lectin" evidence="7">
    <location>
        <begin position="26"/>
        <end position="136"/>
    </location>
</feature>
<evidence type="ECO:0000256" key="5">
    <source>
        <dbReference type="ARBA" id="ARBA00048679"/>
    </source>
</evidence>
<dbReference type="GO" id="GO:0051707">
    <property type="term" value="P:response to other organism"/>
    <property type="evidence" value="ECO:0007669"/>
    <property type="project" value="UniProtKB-ARBA"/>
</dbReference>
<dbReference type="EC" id="2.7.11.1" evidence="2"/>
<dbReference type="CDD" id="cd00028">
    <property type="entry name" value="B_lectin"/>
    <property type="match status" value="1"/>
</dbReference>
<comment type="subcellular location">
    <subcellularLocation>
        <location evidence="1">Membrane</location>
        <topology evidence="1">Single-pass type I membrane protein</topology>
    </subcellularLocation>
</comment>
<dbReference type="InterPro" id="IPR036426">
    <property type="entry name" value="Bulb-type_lectin_dom_sf"/>
</dbReference>
<evidence type="ECO:0000256" key="6">
    <source>
        <dbReference type="SAM" id="SignalP"/>
    </source>
</evidence>
<name>A0AAV8C551_9POAL</name>
<evidence type="ECO:0000259" key="7">
    <source>
        <dbReference type="PROSITE" id="PS50927"/>
    </source>
</evidence>
<dbReference type="InterPro" id="IPR001480">
    <property type="entry name" value="Bulb-type_lectin_dom"/>
</dbReference>
<feature type="chain" id="PRO_5043787463" description="non-specific serine/threonine protein kinase" evidence="6">
    <location>
        <begin position="26"/>
        <end position="167"/>
    </location>
</feature>
<dbReference type="GO" id="GO:0004674">
    <property type="term" value="F:protein serine/threonine kinase activity"/>
    <property type="evidence" value="ECO:0007669"/>
    <property type="project" value="UniProtKB-EC"/>
</dbReference>
<keyword evidence="9" id="KW-1185">Reference proteome</keyword>
<protein>
    <recommendedName>
        <fullName evidence="2">non-specific serine/threonine protein kinase</fullName>
        <ecNumber evidence="2">2.7.11.1</ecNumber>
    </recommendedName>
</protein>
<reference evidence="8" key="1">
    <citation type="submission" date="2022-08" db="EMBL/GenBank/DDBJ databases">
        <authorList>
            <person name="Marques A."/>
        </authorList>
    </citation>
    <scope>NUCLEOTIDE SEQUENCE</scope>
    <source>
        <strain evidence="8">RhyPub2mFocal</strain>
        <tissue evidence="8">Leaves</tissue>
    </source>
</reference>
<feature type="signal peptide" evidence="6">
    <location>
        <begin position="1"/>
        <end position="25"/>
    </location>
</feature>
<proteinExistence type="predicted"/>
<dbReference type="EMBL" id="JAMFTS010000005">
    <property type="protein sequence ID" value="KAJ4750665.1"/>
    <property type="molecule type" value="Genomic_DNA"/>
</dbReference>
<evidence type="ECO:0000256" key="2">
    <source>
        <dbReference type="ARBA" id="ARBA00012513"/>
    </source>
</evidence>
<dbReference type="GO" id="GO:0016020">
    <property type="term" value="C:membrane"/>
    <property type="evidence" value="ECO:0007669"/>
    <property type="project" value="UniProtKB-SubCell"/>
</dbReference>
<dbReference type="SMART" id="SM00108">
    <property type="entry name" value="B_lectin"/>
    <property type="match status" value="1"/>
</dbReference>
<evidence type="ECO:0000313" key="8">
    <source>
        <dbReference type="EMBL" id="KAJ4750665.1"/>
    </source>
</evidence>
<sequence>MASPSLLNTFFILSATLALLAPSFANNILYSGEFLYGGQSLTEGSYTFTMQTDCNLVLYDNGRAIWASQTYQKGENCYLSMQDDGNLVIYDFTGTEVLWSSNTQRSTRGNFVVVLQRDRNVVLYGPSLWATETNHVGTTNVTIAHNFTAPLVIAGDKISMVTDHNEK</sequence>